<sequence>MYQPNGPSPEGYGKEEEVKRNVEVEKMEQKDERAVRAWYDEPIDEKTLEEMVEALDFEEEQRRIRCHYEKRKRETRQATRRLEALIAVGSAKEVSVINSMRGLKIPQLQKLCRANHLMVSGTKSRLVERLFSVYKHGGPGPCPSCKRPRLATLYRFDSPMTDDAEGGEIPATLNDVAVSHKKLANAEDLEATKRQLEPVMVECRNTWSNVDRCGYKRKIQSGSKKQVLPRKLKDVDGLLESVGIHV</sequence>
<dbReference type="SUPFAM" id="SSF68906">
    <property type="entry name" value="SAP domain"/>
    <property type="match status" value="1"/>
</dbReference>
<proteinExistence type="predicted"/>
<evidence type="ECO:0000256" key="1">
    <source>
        <dbReference type="SAM" id="MobiDB-lite"/>
    </source>
</evidence>
<dbReference type="EMBL" id="HBHP01011436">
    <property type="protein sequence ID" value="CAD9758248.1"/>
    <property type="molecule type" value="Transcribed_RNA"/>
</dbReference>
<feature type="region of interest" description="Disordered" evidence="1">
    <location>
        <begin position="1"/>
        <end position="20"/>
    </location>
</feature>
<name>A0A7S2TN60_9EUKA</name>
<dbReference type="PROSITE" id="PS50800">
    <property type="entry name" value="SAP"/>
    <property type="match status" value="1"/>
</dbReference>
<dbReference type="InterPro" id="IPR036361">
    <property type="entry name" value="SAP_dom_sf"/>
</dbReference>
<protein>
    <recommendedName>
        <fullName evidence="2">SAP domain-containing protein</fullName>
    </recommendedName>
</protein>
<dbReference type="Gene3D" id="1.10.720.30">
    <property type="entry name" value="SAP domain"/>
    <property type="match status" value="1"/>
</dbReference>
<organism evidence="3">
    <name type="scientific">Lotharella oceanica</name>
    <dbReference type="NCBI Taxonomy" id="641309"/>
    <lineage>
        <taxon>Eukaryota</taxon>
        <taxon>Sar</taxon>
        <taxon>Rhizaria</taxon>
        <taxon>Cercozoa</taxon>
        <taxon>Chlorarachniophyceae</taxon>
        <taxon>Lotharella</taxon>
    </lineage>
</organism>
<evidence type="ECO:0000313" key="3">
    <source>
        <dbReference type="EMBL" id="CAD9758248.1"/>
    </source>
</evidence>
<dbReference type="AlphaFoldDB" id="A0A7S2TN60"/>
<dbReference type="InterPro" id="IPR003034">
    <property type="entry name" value="SAP_dom"/>
</dbReference>
<reference evidence="3" key="1">
    <citation type="submission" date="2021-01" db="EMBL/GenBank/DDBJ databases">
        <authorList>
            <person name="Corre E."/>
            <person name="Pelletier E."/>
            <person name="Niang G."/>
            <person name="Scheremetjew M."/>
            <person name="Finn R."/>
            <person name="Kale V."/>
            <person name="Holt S."/>
            <person name="Cochrane G."/>
            <person name="Meng A."/>
            <person name="Brown T."/>
            <person name="Cohen L."/>
        </authorList>
    </citation>
    <scope>NUCLEOTIDE SEQUENCE</scope>
    <source>
        <strain evidence="3">CCMP622</strain>
    </source>
</reference>
<accession>A0A7S2TN60</accession>
<feature type="domain" description="SAP" evidence="2">
    <location>
        <begin position="100"/>
        <end position="134"/>
    </location>
</feature>
<evidence type="ECO:0000259" key="2">
    <source>
        <dbReference type="PROSITE" id="PS50800"/>
    </source>
</evidence>
<gene>
    <name evidence="3" type="ORF">LSP00402_LOCUS7095</name>
</gene>